<accession>A0ABU1EKU7</accession>
<dbReference type="GO" id="GO:0004519">
    <property type="term" value="F:endonuclease activity"/>
    <property type="evidence" value="ECO:0007669"/>
    <property type="project" value="UniProtKB-KW"/>
</dbReference>
<proteinExistence type="predicted"/>
<sequence>MKTITSEQELTENLITLEYYLVNGNKNQSEKTTSLVKGGTCFVAYQTEKEFRFAPSRFVGYLKNTLDKHDQNSTKHGSHTNQAISKVLSNQPIPNKKLESEYNRYCTNLGISPNNKGAFGHERKFWLLKLDSDFEQNLEIIGEFPEGKIVERKHKARERNSKVTQIAKSNFKTKHGRLFCEICNFDFQEHYGELGKDFIEAHHTIPVSEMKEGDTTRPEDIALLCSNCHRMAHKKRPWLNIYKLKKLRKT</sequence>
<dbReference type="EMBL" id="JAVJIU010000001">
    <property type="protein sequence ID" value="MDR5589009.1"/>
    <property type="molecule type" value="Genomic_DNA"/>
</dbReference>
<reference evidence="3" key="1">
    <citation type="submission" date="2023-07" db="EMBL/GenBank/DDBJ databases">
        <title>Christiangramia sp. SM2212., a novel bacterium of the family Flavobacteriaceae isolated from the sea sediment.</title>
        <authorList>
            <person name="Wang J."/>
            <person name="Zhang X."/>
        </authorList>
    </citation>
    <scope>NUCLEOTIDE SEQUENCE [LARGE SCALE GENOMIC DNA]</scope>
    <source>
        <strain evidence="3">SM2212</strain>
    </source>
</reference>
<dbReference type="CDD" id="cd00085">
    <property type="entry name" value="HNHc"/>
    <property type="match status" value="1"/>
</dbReference>
<dbReference type="RefSeq" id="WP_309559912.1">
    <property type="nucleotide sequence ID" value="NZ_JAVJIU010000001.1"/>
</dbReference>
<keyword evidence="2" id="KW-0540">Nuclease</keyword>
<evidence type="ECO:0000313" key="3">
    <source>
        <dbReference type="Proteomes" id="UP001257234"/>
    </source>
</evidence>
<gene>
    <name evidence="2" type="ORF">RE431_00050</name>
</gene>
<organism evidence="2 3">
    <name type="scientific">Christiangramia sediminicola</name>
    <dbReference type="NCBI Taxonomy" id="3073267"/>
    <lineage>
        <taxon>Bacteria</taxon>
        <taxon>Pseudomonadati</taxon>
        <taxon>Bacteroidota</taxon>
        <taxon>Flavobacteriia</taxon>
        <taxon>Flavobacteriales</taxon>
        <taxon>Flavobacteriaceae</taxon>
        <taxon>Christiangramia</taxon>
    </lineage>
</organism>
<keyword evidence="2" id="KW-0255">Endonuclease</keyword>
<dbReference type="Gene3D" id="1.10.30.50">
    <property type="match status" value="1"/>
</dbReference>
<dbReference type="InterPro" id="IPR003615">
    <property type="entry name" value="HNH_nuc"/>
</dbReference>
<comment type="caution">
    <text evidence="2">The sequence shown here is derived from an EMBL/GenBank/DDBJ whole genome shotgun (WGS) entry which is preliminary data.</text>
</comment>
<keyword evidence="2" id="KW-0378">Hydrolase</keyword>
<dbReference type="Proteomes" id="UP001257234">
    <property type="component" value="Unassembled WGS sequence"/>
</dbReference>
<dbReference type="InterPro" id="IPR002711">
    <property type="entry name" value="HNH"/>
</dbReference>
<keyword evidence="3" id="KW-1185">Reference proteome</keyword>
<name>A0ABU1EKU7_9FLAO</name>
<feature type="domain" description="HNH" evidence="1">
    <location>
        <begin position="180"/>
        <end position="235"/>
    </location>
</feature>
<evidence type="ECO:0000259" key="1">
    <source>
        <dbReference type="Pfam" id="PF01844"/>
    </source>
</evidence>
<evidence type="ECO:0000313" key="2">
    <source>
        <dbReference type="EMBL" id="MDR5589009.1"/>
    </source>
</evidence>
<protein>
    <submittedName>
        <fullName evidence="2">HNH endonuclease</fullName>
    </submittedName>
</protein>
<dbReference type="Pfam" id="PF01844">
    <property type="entry name" value="HNH"/>
    <property type="match status" value="1"/>
</dbReference>